<name>A0A822XRE3_NELNU</name>
<evidence type="ECO:0000313" key="3">
    <source>
        <dbReference type="Proteomes" id="UP000607653"/>
    </source>
</evidence>
<dbReference type="EMBL" id="DUZY01000001">
    <property type="protein sequence ID" value="DAD21679.1"/>
    <property type="molecule type" value="Genomic_DNA"/>
</dbReference>
<dbReference type="Proteomes" id="UP000607653">
    <property type="component" value="Unassembled WGS sequence"/>
</dbReference>
<reference evidence="2 3" key="1">
    <citation type="journal article" date="2020" name="Mol. Biol. Evol.">
        <title>Distinct Expression and Methylation Patterns for Genes with Different Fates following a Single Whole-Genome Duplication in Flowering Plants.</title>
        <authorList>
            <person name="Shi T."/>
            <person name="Rahmani R.S."/>
            <person name="Gugger P.F."/>
            <person name="Wang M."/>
            <person name="Li H."/>
            <person name="Zhang Y."/>
            <person name="Li Z."/>
            <person name="Wang Q."/>
            <person name="Van de Peer Y."/>
            <person name="Marchal K."/>
            <person name="Chen J."/>
        </authorList>
    </citation>
    <scope>NUCLEOTIDE SEQUENCE [LARGE SCALE GENOMIC DNA]</scope>
    <source>
        <tissue evidence="2">Leaf</tissue>
    </source>
</reference>
<gene>
    <name evidence="2" type="ORF">HUJ06_023142</name>
</gene>
<feature type="region of interest" description="Disordered" evidence="1">
    <location>
        <begin position="1"/>
        <end position="34"/>
    </location>
</feature>
<proteinExistence type="predicted"/>
<evidence type="ECO:0000256" key="1">
    <source>
        <dbReference type="SAM" id="MobiDB-lite"/>
    </source>
</evidence>
<protein>
    <submittedName>
        <fullName evidence="2">Uncharacterized protein</fullName>
    </submittedName>
</protein>
<keyword evidence="3" id="KW-1185">Reference proteome</keyword>
<accession>A0A822XRE3</accession>
<dbReference type="AlphaFoldDB" id="A0A822XRE3"/>
<comment type="caution">
    <text evidence="2">The sequence shown here is derived from an EMBL/GenBank/DDBJ whole genome shotgun (WGS) entry which is preliminary data.</text>
</comment>
<organism evidence="2 3">
    <name type="scientific">Nelumbo nucifera</name>
    <name type="common">Sacred lotus</name>
    <dbReference type="NCBI Taxonomy" id="4432"/>
    <lineage>
        <taxon>Eukaryota</taxon>
        <taxon>Viridiplantae</taxon>
        <taxon>Streptophyta</taxon>
        <taxon>Embryophyta</taxon>
        <taxon>Tracheophyta</taxon>
        <taxon>Spermatophyta</taxon>
        <taxon>Magnoliopsida</taxon>
        <taxon>Proteales</taxon>
        <taxon>Nelumbonaceae</taxon>
        <taxon>Nelumbo</taxon>
    </lineage>
</organism>
<evidence type="ECO:0000313" key="2">
    <source>
        <dbReference type="EMBL" id="DAD21679.1"/>
    </source>
</evidence>
<feature type="compositionally biased region" description="Basic and acidic residues" evidence="1">
    <location>
        <begin position="1"/>
        <end position="11"/>
    </location>
</feature>
<sequence>MRQRRQKEGLRKKLKHELGQQLAKMKQPSNKTVRRVRVQGGNMKWHMLRDLQFWRNSRNLSACQCWESHLSKWIKAPLFYVGHPWSTSGFNDDRSTSVRSIPLQPPAIRSLSLLPYSL</sequence>